<accession>A0A844AS03</accession>
<keyword evidence="3" id="KW-1185">Reference proteome</keyword>
<proteinExistence type="predicted"/>
<sequence length="158" mass="16685">MLQNWPPVKTTPIPHNGLRIRALASGCAAVLLVPFGLAPCAGALSKLATVLGWGNAADLLEQFAVLMTLTLIGVLPSLLLAVPLARLAMRWGRAGWLSAILSGAVVGYVFFAYILELEFQGQIIGTGFGLAYGALFWLGARLAAPEAFIVRDPPGKNM</sequence>
<evidence type="ECO:0000256" key="1">
    <source>
        <dbReference type="SAM" id="Phobius"/>
    </source>
</evidence>
<keyword evidence="1" id="KW-0812">Transmembrane</keyword>
<feature type="transmembrane region" description="Helical" evidence="1">
    <location>
        <begin position="121"/>
        <end position="140"/>
    </location>
</feature>
<feature type="transmembrane region" description="Helical" evidence="1">
    <location>
        <begin position="64"/>
        <end position="82"/>
    </location>
</feature>
<feature type="transmembrane region" description="Helical" evidence="1">
    <location>
        <begin position="94"/>
        <end position="115"/>
    </location>
</feature>
<protein>
    <submittedName>
        <fullName evidence="2">Uncharacterized protein</fullName>
    </submittedName>
</protein>
<feature type="transmembrane region" description="Helical" evidence="1">
    <location>
        <begin position="20"/>
        <end position="44"/>
    </location>
</feature>
<gene>
    <name evidence="2" type="ORF">GG681_00670</name>
</gene>
<keyword evidence="1" id="KW-0472">Membrane</keyword>
<organism evidence="2 3">
    <name type="scientific">Tritonibacter aquimaris</name>
    <dbReference type="NCBI Taxonomy" id="2663379"/>
    <lineage>
        <taxon>Bacteria</taxon>
        <taxon>Pseudomonadati</taxon>
        <taxon>Pseudomonadota</taxon>
        <taxon>Alphaproteobacteria</taxon>
        <taxon>Rhodobacterales</taxon>
        <taxon>Paracoccaceae</taxon>
        <taxon>Tritonibacter</taxon>
    </lineage>
</organism>
<keyword evidence="1" id="KW-1133">Transmembrane helix</keyword>
<name>A0A844AS03_9RHOB</name>
<dbReference type="EMBL" id="WIXK01000001">
    <property type="protein sequence ID" value="MQY41144.1"/>
    <property type="molecule type" value="Genomic_DNA"/>
</dbReference>
<dbReference type="AlphaFoldDB" id="A0A844AS03"/>
<comment type="caution">
    <text evidence="2">The sequence shown here is derived from an EMBL/GenBank/DDBJ whole genome shotgun (WGS) entry which is preliminary data.</text>
</comment>
<dbReference type="Proteomes" id="UP000436694">
    <property type="component" value="Unassembled WGS sequence"/>
</dbReference>
<reference evidence="2 3" key="1">
    <citation type="submission" date="2019-10" db="EMBL/GenBank/DDBJ databases">
        <title>Epibacterium sp. nov., isolated from seawater.</title>
        <authorList>
            <person name="Zhang X."/>
            <person name="Li N."/>
        </authorList>
    </citation>
    <scope>NUCLEOTIDE SEQUENCE [LARGE SCALE GENOMIC DNA]</scope>
    <source>
        <strain evidence="2 3">SM1969</strain>
    </source>
</reference>
<evidence type="ECO:0000313" key="3">
    <source>
        <dbReference type="Proteomes" id="UP000436694"/>
    </source>
</evidence>
<dbReference type="RefSeq" id="WP_153544076.1">
    <property type="nucleotide sequence ID" value="NZ_WIXK01000001.1"/>
</dbReference>
<evidence type="ECO:0000313" key="2">
    <source>
        <dbReference type="EMBL" id="MQY41144.1"/>
    </source>
</evidence>